<keyword evidence="12" id="KW-0407">Ion channel</keyword>
<dbReference type="Gene3D" id="3.40.190.10">
    <property type="entry name" value="Periplasmic binding protein-like II"/>
    <property type="match status" value="1"/>
</dbReference>
<dbReference type="GO" id="GO:0043226">
    <property type="term" value="C:organelle"/>
    <property type="evidence" value="ECO:0007669"/>
    <property type="project" value="UniProtKB-ARBA"/>
</dbReference>
<keyword evidence="11" id="KW-1071">Ligand-gated ion channel</keyword>
<evidence type="ECO:0000256" key="6">
    <source>
        <dbReference type="ARBA" id="ARBA00023054"/>
    </source>
</evidence>
<dbReference type="PANTHER" id="PTHR42643:SF38">
    <property type="entry name" value="IONOTROPIC RECEPTOR 100A"/>
    <property type="match status" value="1"/>
</dbReference>
<dbReference type="InterPro" id="IPR019594">
    <property type="entry name" value="Glu/Gly-bd"/>
</dbReference>
<keyword evidence="7" id="KW-0406">Ion transport</keyword>
<dbReference type="GO" id="GO:0015276">
    <property type="term" value="F:ligand-gated monoatomic ion channel activity"/>
    <property type="evidence" value="ECO:0007669"/>
    <property type="project" value="InterPro"/>
</dbReference>
<evidence type="ECO:0000256" key="5">
    <source>
        <dbReference type="ARBA" id="ARBA00022989"/>
    </source>
</evidence>
<dbReference type="InterPro" id="IPR052192">
    <property type="entry name" value="Insect_Ionotropic_Sensory_Rcpt"/>
</dbReference>
<keyword evidence="9" id="KW-0675">Receptor</keyword>
<keyword evidence="16" id="KW-1185">Reference proteome</keyword>
<evidence type="ECO:0000256" key="3">
    <source>
        <dbReference type="ARBA" id="ARBA00022475"/>
    </source>
</evidence>
<reference evidence="15 16" key="1">
    <citation type="journal article" date="2022" name="Nat. Ecol. Evol.">
        <title>A masculinizing supergene underlies an exaggerated male reproductive morph in a spider.</title>
        <authorList>
            <person name="Hendrickx F."/>
            <person name="De Corte Z."/>
            <person name="Sonet G."/>
            <person name="Van Belleghem S.M."/>
            <person name="Kostlbacher S."/>
            <person name="Vangestel C."/>
        </authorList>
    </citation>
    <scope>NUCLEOTIDE SEQUENCE [LARGE SCALE GENOMIC DNA]</scope>
    <source>
        <strain evidence="15">W744_W776</strain>
    </source>
</reference>
<feature type="transmembrane region" description="Helical" evidence="13">
    <location>
        <begin position="129"/>
        <end position="150"/>
    </location>
</feature>
<gene>
    <name evidence="15" type="ORF">JTE90_010021</name>
</gene>
<keyword evidence="8 13" id="KW-0472">Membrane</keyword>
<organism evidence="15 16">
    <name type="scientific">Oedothorax gibbosus</name>
    <dbReference type="NCBI Taxonomy" id="931172"/>
    <lineage>
        <taxon>Eukaryota</taxon>
        <taxon>Metazoa</taxon>
        <taxon>Ecdysozoa</taxon>
        <taxon>Arthropoda</taxon>
        <taxon>Chelicerata</taxon>
        <taxon>Arachnida</taxon>
        <taxon>Araneae</taxon>
        <taxon>Araneomorphae</taxon>
        <taxon>Entelegynae</taxon>
        <taxon>Araneoidea</taxon>
        <taxon>Linyphiidae</taxon>
        <taxon>Erigoninae</taxon>
        <taxon>Oedothorax</taxon>
    </lineage>
</organism>
<evidence type="ECO:0000313" key="16">
    <source>
        <dbReference type="Proteomes" id="UP000827092"/>
    </source>
</evidence>
<sequence length="151" mass="17341">MFPKHLNVAFYNYTHIFEFHNDTLGHVTINGVEAQLLKILSRALGFTFNLVTPEDGHWASVRSNGQWNGLIGEIEKGRADMAIGMTWIKEDRQEVADFSVPYYFDDVTFSTRLPDLLPKTHIYVLPFDIPTWVGIVAMWICLPGVFRCLYT</sequence>
<accession>A0AAV6TWE6</accession>
<comment type="subcellular location">
    <subcellularLocation>
        <location evidence="1">Cell membrane</location>
        <topology evidence="1">Multi-pass membrane protein</topology>
    </subcellularLocation>
</comment>
<evidence type="ECO:0000256" key="1">
    <source>
        <dbReference type="ARBA" id="ARBA00004651"/>
    </source>
</evidence>
<evidence type="ECO:0000256" key="13">
    <source>
        <dbReference type="SAM" id="Phobius"/>
    </source>
</evidence>
<evidence type="ECO:0000256" key="12">
    <source>
        <dbReference type="ARBA" id="ARBA00023303"/>
    </source>
</evidence>
<evidence type="ECO:0000256" key="7">
    <source>
        <dbReference type="ARBA" id="ARBA00023065"/>
    </source>
</evidence>
<name>A0AAV6TWE6_9ARAC</name>
<keyword evidence="6" id="KW-0175">Coiled coil</keyword>
<evidence type="ECO:0000313" key="15">
    <source>
        <dbReference type="EMBL" id="KAG8176302.1"/>
    </source>
</evidence>
<evidence type="ECO:0000256" key="8">
    <source>
        <dbReference type="ARBA" id="ARBA00023136"/>
    </source>
</evidence>
<evidence type="ECO:0000256" key="10">
    <source>
        <dbReference type="ARBA" id="ARBA00023180"/>
    </source>
</evidence>
<dbReference type="Pfam" id="PF10613">
    <property type="entry name" value="Lig_chan-Glu_bd"/>
    <property type="match status" value="1"/>
</dbReference>
<keyword evidence="2" id="KW-0813">Transport</keyword>
<dbReference type="Proteomes" id="UP000827092">
    <property type="component" value="Unassembled WGS sequence"/>
</dbReference>
<proteinExistence type="predicted"/>
<dbReference type="PANTHER" id="PTHR42643">
    <property type="entry name" value="IONOTROPIC RECEPTOR 20A-RELATED"/>
    <property type="match status" value="1"/>
</dbReference>
<keyword evidence="3" id="KW-1003">Cell membrane</keyword>
<dbReference type="SUPFAM" id="SSF53850">
    <property type="entry name" value="Periplasmic binding protein-like II"/>
    <property type="match status" value="1"/>
</dbReference>
<protein>
    <recommendedName>
        <fullName evidence="14">Ionotropic glutamate receptor L-glutamate and glycine-binding domain-containing protein</fullName>
    </recommendedName>
</protein>
<dbReference type="FunFam" id="3.40.190.10:FF:000078">
    <property type="entry name" value="glutamate receptor ionotropic, NMDA 3B"/>
    <property type="match status" value="1"/>
</dbReference>
<keyword evidence="10" id="KW-0325">Glycoprotein</keyword>
<evidence type="ECO:0000256" key="4">
    <source>
        <dbReference type="ARBA" id="ARBA00022692"/>
    </source>
</evidence>
<evidence type="ECO:0000256" key="2">
    <source>
        <dbReference type="ARBA" id="ARBA00022448"/>
    </source>
</evidence>
<comment type="caution">
    <text evidence="15">The sequence shown here is derived from an EMBL/GenBank/DDBJ whole genome shotgun (WGS) entry which is preliminary data.</text>
</comment>
<evidence type="ECO:0000259" key="14">
    <source>
        <dbReference type="Pfam" id="PF10613"/>
    </source>
</evidence>
<dbReference type="EMBL" id="JAFNEN010000897">
    <property type="protein sequence ID" value="KAG8176302.1"/>
    <property type="molecule type" value="Genomic_DNA"/>
</dbReference>
<evidence type="ECO:0000256" key="9">
    <source>
        <dbReference type="ARBA" id="ARBA00023170"/>
    </source>
</evidence>
<keyword evidence="5 13" id="KW-1133">Transmembrane helix</keyword>
<dbReference type="GO" id="GO:0005886">
    <property type="term" value="C:plasma membrane"/>
    <property type="evidence" value="ECO:0007669"/>
    <property type="project" value="UniProtKB-SubCell"/>
</dbReference>
<keyword evidence="4 13" id="KW-0812">Transmembrane</keyword>
<feature type="domain" description="Ionotropic glutamate receptor L-glutamate and glycine-binding" evidence="14">
    <location>
        <begin position="19"/>
        <end position="109"/>
    </location>
</feature>
<dbReference type="AlphaFoldDB" id="A0AAV6TWE6"/>
<evidence type="ECO:0000256" key="11">
    <source>
        <dbReference type="ARBA" id="ARBA00023286"/>
    </source>
</evidence>